<feature type="region of interest" description="Disordered" evidence="3">
    <location>
        <begin position="174"/>
        <end position="198"/>
    </location>
</feature>
<gene>
    <name evidence="5" type="ORF">B0T17DRAFT_487710</name>
</gene>
<feature type="compositionally biased region" description="Low complexity" evidence="3">
    <location>
        <begin position="60"/>
        <end position="84"/>
    </location>
</feature>
<dbReference type="SMART" id="SM00333">
    <property type="entry name" value="TUDOR"/>
    <property type="match status" value="1"/>
</dbReference>
<dbReference type="InterPro" id="IPR041297">
    <property type="entry name" value="Crb2_Tudor"/>
</dbReference>
<evidence type="ECO:0000313" key="6">
    <source>
        <dbReference type="Proteomes" id="UP001174934"/>
    </source>
</evidence>
<dbReference type="CDD" id="cd20446">
    <property type="entry name" value="Tudor_SpSPF30-like"/>
    <property type="match status" value="1"/>
</dbReference>
<dbReference type="GO" id="GO:0005634">
    <property type="term" value="C:nucleus"/>
    <property type="evidence" value="ECO:0007669"/>
    <property type="project" value="UniProtKB-SubCell"/>
</dbReference>
<dbReference type="AlphaFoldDB" id="A0AA40C962"/>
<evidence type="ECO:0000256" key="3">
    <source>
        <dbReference type="SAM" id="MobiDB-lite"/>
    </source>
</evidence>
<dbReference type="EMBL" id="JAULSR010000002">
    <property type="protein sequence ID" value="KAK0628853.1"/>
    <property type="molecule type" value="Genomic_DNA"/>
</dbReference>
<feature type="region of interest" description="Disordered" evidence="3">
    <location>
        <begin position="56"/>
        <end position="110"/>
    </location>
</feature>
<reference evidence="5" key="1">
    <citation type="submission" date="2023-06" db="EMBL/GenBank/DDBJ databases">
        <title>Genome-scale phylogeny and comparative genomics of the fungal order Sordariales.</title>
        <authorList>
            <consortium name="Lawrence Berkeley National Laboratory"/>
            <person name="Hensen N."/>
            <person name="Bonometti L."/>
            <person name="Westerberg I."/>
            <person name="Brannstrom I.O."/>
            <person name="Guillou S."/>
            <person name="Cros-Aarteil S."/>
            <person name="Calhoun S."/>
            <person name="Haridas S."/>
            <person name="Kuo A."/>
            <person name="Mondo S."/>
            <person name="Pangilinan J."/>
            <person name="Riley R."/>
            <person name="LaButti K."/>
            <person name="Andreopoulos B."/>
            <person name="Lipzen A."/>
            <person name="Chen C."/>
            <person name="Yanf M."/>
            <person name="Daum C."/>
            <person name="Ng V."/>
            <person name="Clum A."/>
            <person name="Steindorff A."/>
            <person name="Ohm R."/>
            <person name="Martin F."/>
            <person name="Silar P."/>
            <person name="Natvig D."/>
            <person name="Lalanne C."/>
            <person name="Gautier V."/>
            <person name="Ament-velasquez S.L."/>
            <person name="Kruys A."/>
            <person name="Hutchinson M.I."/>
            <person name="Powell A.J."/>
            <person name="Barry K."/>
            <person name="Miller A.N."/>
            <person name="Grigoriev I.V."/>
            <person name="Debuchy R."/>
            <person name="Gladieux P."/>
            <person name="Thoren M.H."/>
            <person name="Johannesson H."/>
        </authorList>
    </citation>
    <scope>NUCLEOTIDE SEQUENCE</scope>
    <source>
        <strain evidence="5">SMH3391-2</strain>
    </source>
</reference>
<keyword evidence="2" id="KW-0539">Nucleus</keyword>
<organism evidence="5 6">
    <name type="scientific">Bombardia bombarda</name>
    <dbReference type="NCBI Taxonomy" id="252184"/>
    <lineage>
        <taxon>Eukaryota</taxon>
        <taxon>Fungi</taxon>
        <taxon>Dikarya</taxon>
        <taxon>Ascomycota</taxon>
        <taxon>Pezizomycotina</taxon>
        <taxon>Sordariomycetes</taxon>
        <taxon>Sordariomycetidae</taxon>
        <taxon>Sordariales</taxon>
        <taxon>Lasiosphaeriaceae</taxon>
        <taxon>Bombardia</taxon>
    </lineage>
</organism>
<name>A0AA40C962_9PEZI</name>
<dbReference type="SUPFAM" id="SSF63748">
    <property type="entry name" value="Tudor/PWWP/MBT"/>
    <property type="match status" value="1"/>
</dbReference>
<dbReference type="PANTHER" id="PTHR46297:SF2">
    <property type="entry name" value="TUDOR DOMAIN-CONTAINING PROTEIN"/>
    <property type="match status" value="1"/>
</dbReference>
<feature type="domain" description="Tudor" evidence="4">
    <location>
        <begin position="118"/>
        <end position="180"/>
    </location>
</feature>
<evidence type="ECO:0000256" key="2">
    <source>
        <dbReference type="ARBA" id="ARBA00023242"/>
    </source>
</evidence>
<evidence type="ECO:0000259" key="4">
    <source>
        <dbReference type="SMART" id="SM00333"/>
    </source>
</evidence>
<dbReference type="PANTHER" id="PTHR46297">
    <property type="entry name" value="ZINC FINGER CCCH-TYPE WITH G PATCH DOMAIN-CONTAINING PROTEIN"/>
    <property type="match status" value="1"/>
</dbReference>
<dbReference type="Pfam" id="PF18115">
    <property type="entry name" value="Tudor_3"/>
    <property type="match status" value="1"/>
</dbReference>
<feature type="compositionally biased region" description="Low complexity" evidence="3">
    <location>
        <begin position="183"/>
        <end position="198"/>
    </location>
</feature>
<accession>A0AA40C962</accession>
<keyword evidence="6" id="KW-1185">Reference proteome</keyword>
<feature type="compositionally biased region" description="Low complexity" evidence="3">
    <location>
        <begin position="97"/>
        <end position="108"/>
    </location>
</feature>
<comment type="caution">
    <text evidence="5">The sequence shown here is derived from an EMBL/GenBank/DDBJ whole genome shotgun (WGS) entry which is preliminary data.</text>
</comment>
<feature type="compositionally biased region" description="Basic and acidic residues" evidence="3">
    <location>
        <begin position="266"/>
        <end position="279"/>
    </location>
</feature>
<dbReference type="Gene3D" id="2.30.30.140">
    <property type="match status" value="1"/>
</dbReference>
<dbReference type="InterPro" id="IPR002999">
    <property type="entry name" value="Tudor"/>
</dbReference>
<comment type="subcellular location">
    <subcellularLocation>
        <location evidence="1">Nucleus</location>
    </subcellularLocation>
</comment>
<protein>
    <recommendedName>
        <fullName evidence="4">Tudor domain-containing protein</fullName>
    </recommendedName>
</protein>
<feature type="region of interest" description="Disordered" evidence="3">
    <location>
        <begin position="256"/>
        <end position="309"/>
    </location>
</feature>
<evidence type="ECO:0000313" key="5">
    <source>
        <dbReference type="EMBL" id="KAK0628853.1"/>
    </source>
</evidence>
<dbReference type="Proteomes" id="UP001174934">
    <property type="component" value="Unassembled WGS sequence"/>
</dbReference>
<sequence>MSAQLEAERKDFESQLELVVASLRDDPDNAELVGLKHELDQMIQLIDDSLADLKPSRNEASAAAPAAAAPTKKNASPPSPSSAADQKWSRENHPAFKKAASPAAPATAVEDKEPEVIISYQVNDTVLAKWLSGDKGFYPARITSVTGSSTAPIYTVRFKSYDTVETLRAKDIRPVKRKADGTPAGASPAYGSSGSSAAAAGPSSLNSGIVLSAAADLYPQPAKAEGEGAEEKVKPKFKKIKANKELEAGKSKWQEFNQKGKFGKGAKKDSMFRTPEGVRGRVGFTGSGQAMRKDPTRSRHVYQPNEDVD</sequence>
<proteinExistence type="predicted"/>
<evidence type="ECO:0000256" key="1">
    <source>
        <dbReference type="ARBA" id="ARBA00004123"/>
    </source>
</evidence>